<evidence type="ECO:0000256" key="1">
    <source>
        <dbReference type="SAM" id="Phobius"/>
    </source>
</evidence>
<feature type="transmembrane region" description="Helical" evidence="1">
    <location>
        <begin position="332"/>
        <end position="352"/>
    </location>
</feature>
<evidence type="ECO:0000313" key="3">
    <source>
        <dbReference type="Proteomes" id="UP000071859"/>
    </source>
</evidence>
<feature type="transmembrane region" description="Helical" evidence="1">
    <location>
        <begin position="87"/>
        <end position="104"/>
    </location>
</feature>
<keyword evidence="1" id="KW-1133">Transmembrane helix</keyword>
<keyword evidence="1" id="KW-0812">Transmembrane</keyword>
<reference evidence="2" key="1">
    <citation type="submission" date="2016-01" db="EMBL/GenBank/DDBJ databases">
        <authorList>
            <person name="Peeters C."/>
        </authorList>
    </citation>
    <scope>NUCLEOTIDE SEQUENCE</scope>
    <source>
        <strain evidence="2">LMG 29321</strain>
    </source>
</reference>
<evidence type="ECO:0008006" key="4">
    <source>
        <dbReference type="Google" id="ProtNLM"/>
    </source>
</evidence>
<feature type="transmembrane region" description="Helical" evidence="1">
    <location>
        <begin position="277"/>
        <end position="295"/>
    </location>
</feature>
<feature type="transmembrane region" description="Helical" evidence="1">
    <location>
        <begin position="166"/>
        <end position="188"/>
    </location>
</feature>
<feature type="transmembrane region" description="Helical" evidence="1">
    <location>
        <begin position="242"/>
        <end position="265"/>
    </location>
</feature>
<dbReference type="EMBL" id="FCOX02000010">
    <property type="protein sequence ID" value="SAK67885.1"/>
    <property type="molecule type" value="Genomic_DNA"/>
</dbReference>
<keyword evidence="1" id="KW-0472">Membrane</keyword>
<dbReference type="Proteomes" id="UP000071859">
    <property type="component" value="Unassembled WGS sequence"/>
</dbReference>
<proteinExistence type="predicted"/>
<gene>
    <name evidence="2" type="ORF">AWB78_02532</name>
</gene>
<protein>
    <recommendedName>
        <fullName evidence="4">Glycosyltransferase RgtA/B/C/D-like domain-containing protein</fullName>
    </recommendedName>
</protein>
<feature type="transmembrane region" description="Helical" evidence="1">
    <location>
        <begin position="61"/>
        <end position="81"/>
    </location>
</feature>
<accession>A0A158BCS8</accession>
<comment type="caution">
    <text evidence="2">The sequence shown here is derived from an EMBL/GenBank/DDBJ whole genome shotgun (WGS) entry which is preliminary data.</text>
</comment>
<feature type="transmembrane region" description="Helical" evidence="1">
    <location>
        <begin position="195"/>
        <end position="216"/>
    </location>
</feature>
<feature type="transmembrane region" description="Helical" evidence="1">
    <location>
        <begin position="125"/>
        <end position="154"/>
    </location>
</feature>
<organism evidence="2 3">
    <name type="scientific">Caballeronia calidae</name>
    <dbReference type="NCBI Taxonomy" id="1777139"/>
    <lineage>
        <taxon>Bacteria</taxon>
        <taxon>Pseudomonadati</taxon>
        <taxon>Pseudomonadota</taxon>
        <taxon>Betaproteobacteria</taxon>
        <taxon>Burkholderiales</taxon>
        <taxon>Burkholderiaceae</taxon>
        <taxon>Caballeronia</taxon>
    </lineage>
</organism>
<dbReference type="AlphaFoldDB" id="A0A158BCS8"/>
<sequence>MTMNHSNAPSNKSSIRTALLLPTPFIYATLFNGRYIDDSYITLAYVRTLTKYHVWGMAADHLSNAATSALDIILLSIFAIIFRSPTAALYFFNVTLIFVTYFSLRRIGQLVDAKSDWPVIATALLFSNPLLVSTLGLESYLFLIVLLGLCITFAERRFVSTGFLVGMLYMTRPEGALAGFVVLAMLLYRRDWRGLVFILPAATVFLAWSIFSWTYLGSVVPDTFFLKRNQASWEGYSYFKGLYLYLSSFPIATLLSFFWIAALPLAITDLDYRRNPVVPLLAIFTVAHFVAYSALGVPPYHWYYAPEAAFVTLIGSLALSNRLRSNVKLHSAFFLCIVAINVGTTFISTVLMDRVPIQTNWGTVAEYKAIAQWLNGHIQNRRIFLQGELGVLQYYADADMIDSFSDRKFIAALLDSNSSPLKREILRLNFRHATPLVTNDIQLTIGTCDRVEGAIRTWETTSPWRGRHQWCLIGTDTHP</sequence>
<name>A0A158BCS8_9BURK</name>
<keyword evidence="3" id="KW-1185">Reference proteome</keyword>
<evidence type="ECO:0000313" key="2">
    <source>
        <dbReference type="EMBL" id="SAK67885.1"/>
    </source>
</evidence>